<evidence type="ECO:0000256" key="2">
    <source>
        <dbReference type="SAM" id="MobiDB-lite"/>
    </source>
</evidence>
<evidence type="ECO:0000313" key="4">
    <source>
        <dbReference type="Proteomes" id="UP000068382"/>
    </source>
</evidence>
<evidence type="ECO:0000256" key="1">
    <source>
        <dbReference type="SAM" id="Coils"/>
    </source>
</evidence>
<evidence type="ECO:0000313" key="3">
    <source>
        <dbReference type="EMBL" id="KUP92943.1"/>
    </source>
</evidence>
<feature type="compositionally biased region" description="Low complexity" evidence="2">
    <location>
        <begin position="127"/>
        <end position="143"/>
    </location>
</feature>
<keyword evidence="4" id="KW-1185">Reference proteome</keyword>
<accession>A0A132BX30</accession>
<proteinExistence type="predicted"/>
<organism evidence="3 4">
    <name type="scientific">Tritonibacter horizontis</name>
    <dbReference type="NCBI Taxonomy" id="1768241"/>
    <lineage>
        <taxon>Bacteria</taxon>
        <taxon>Pseudomonadati</taxon>
        <taxon>Pseudomonadota</taxon>
        <taxon>Alphaproteobacteria</taxon>
        <taxon>Rhodobacterales</taxon>
        <taxon>Paracoccaceae</taxon>
        <taxon>Tritonibacter</taxon>
    </lineage>
</organism>
<sequence length="1607" mass="172732">MGTFDVKGGELKSLIKMARKKPLAFGYNPGSGPADDYFGLDLRKPAKVVGKAAKDEGVGKKAAFGTVTVEGKLMSLTCDKELPSMAKKLKKYLKSQKVNLNIQILGPDGSILDSDVEEGLPDDPDLAEAPPAVAPTEAPVGPETAPTPPAAVSPEPLAEGDVLVRMKGDLKALGARVQGLDADARKPFTKPYTQLVEMLKAKEVEKLEAGLAKVSAALDKIVASAGAGAPPPPDGPPAGDGEADPNAAKWLAIKSKLEGEVAAALKRNAGDVSKIRAVWGYALEQADGNKFAVAIKAAAEVNKLLREAESAAPEGAREGTVETRKKELQTGKEILAALKSLGPDLKAAIKVLPEKLNEAKGFAGEIQSAVSSNDLDLARVTLTKVELLIAEAARLRQRAADELIEVSKLFDAAIEKGTGDLDGLRAAFAFAQGKLENEEYAAALASFEKVRELAAAAAAADTSDQQDAAAAGAEMAKTIAALEDAAALRAELEAYKVRMDLALPFMPYKSGDAATLYTDATAASRTDDLTGAKAKVTAYATLLAEIEFEKTVIEKRKKNLLESLAKLTTPEGATEDEAAAFEAQRTKVTEALAAVAPTSEDFGRATDALRAFDQLIAPAQARAALRAALAKVVADRDAKSAEIDQLKALPGDTKLALKLQRALVFQSAQIDKLTGAEKLKPAEAMLKSLLATITQLQAEEAEITKAAALKEQALREHGALKGDLDVARTIYEVSAEFKADVTAFQNADSIAGLRLNGKEYGRALAAIDVLRRATAKLLARKAEFDVLVALRKTVLAKSGEFAVKYAEAQLTLENTTEAAQLFKDTEAAAKAAEEAAKVNDWPTVDAQISQGLIDAQRLIDLKDTCAALQADRDDALQRFVAVRDGTDATRSRTGATPDFLACVASMNAKIASFVEAYNTAGDVAKCVALVGELETLAQELTGLDAADQQAQADRRLMRDEYAKVQAKLNDAHAVKPYTDKMMGLFAAFTAAWDVLLAADKTAAPGAMDALTDAVAKADAVLAEKAESDKAKAAARQACADRVLVVEPDVDDALDETADNAPDLDTFDRRLNDKWVRYEDLLADERYLEAVAVLDELAVISAETQAAVAGAQAAKGLRETEFEAKYNDVFVARVAAVLQFSDINDEIKDLKKQVDDLSDECDDADVKDNFVLGLEKFAALEPVLVKLEGLKADHDRLVADRKWFSDEWTALKTDRDLADAMEPVDRETEDKITVFRASLSAAVGLFQAKEYTKARAAFAALKTALAELLTVKAQHDLLKPKRDAVAAEWAKISATYTKANAMRPLTPELEKLVARFDEVMGLYRKAFFGHDYDAALIFVADVGKAANALVAKETDHAAADLAAAQKATVAETQLDAIDPADLKTKTTEEKIDLLNALRGQKKSLTQKQRELQIKVYMSMELDPDFIKVDDERRDKLKEAIRDDQELQAARANWADTDPGTMISAERKVALLTKTLKAECEIYGMPVPTVQTFSEPPGDLGSFNPSTNVININTHEEATFDDFFDTIDTIVHENAHNYQDYLVQRLQEGLILPGDPEYKQALMFAANSDPYGYVVGKEDRDCYLKQPLEEHAWKTGGDVQKALKQAPTV</sequence>
<reference evidence="3 4" key="1">
    <citation type="submission" date="2015-12" db="EMBL/GenBank/DDBJ databases">
        <title>Genome sequence of the marine Rhodobacteraceae strain O3.65, Candidatus Tritonibacter horizontis.</title>
        <authorList>
            <person name="Poehlein A."/>
            <person name="Giebel H.A."/>
            <person name="Voget S."/>
            <person name="Brinkhoff T."/>
        </authorList>
    </citation>
    <scope>NUCLEOTIDE SEQUENCE [LARGE SCALE GENOMIC DNA]</scope>
    <source>
        <strain evidence="3 4">O3.65</strain>
    </source>
</reference>
<feature type="region of interest" description="Disordered" evidence="2">
    <location>
        <begin position="225"/>
        <end position="245"/>
    </location>
</feature>
<feature type="compositionally biased region" description="Acidic residues" evidence="2">
    <location>
        <begin position="114"/>
        <end position="126"/>
    </location>
</feature>
<protein>
    <submittedName>
        <fullName evidence="3">Uncharacterized protein</fullName>
    </submittedName>
</protein>
<feature type="coiled-coil region" evidence="1">
    <location>
        <begin position="1139"/>
        <end position="1166"/>
    </location>
</feature>
<name>A0A132BX30_9RHOB</name>
<gene>
    <name evidence="3" type="ORF">TRIHO_22020</name>
</gene>
<keyword evidence="1" id="KW-0175">Coiled coil</keyword>
<feature type="region of interest" description="Disordered" evidence="2">
    <location>
        <begin position="113"/>
        <end position="157"/>
    </location>
</feature>
<comment type="caution">
    <text evidence="3">The sequence shown here is derived from an EMBL/GenBank/DDBJ whole genome shotgun (WGS) entry which is preliminary data.</text>
</comment>
<dbReference type="Proteomes" id="UP000068382">
    <property type="component" value="Unassembled WGS sequence"/>
</dbReference>
<dbReference type="EMBL" id="LPUY01000064">
    <property type="protein sequence ID" value="KUP92943.1"/>
    <property type="molecule type" value="Genomic_DNA"/>
</dbReference>